<gene>
    <name evidence="1" type="ORF">M9H77_10546</name>
</gene>
<dbReference type="EMBL" id="CM044703">
    <property type="protein sequence ID" value="KAI5670182.1"/>
    <property type="molecule type" value="Genomic_DNA"/>
</dbReference>
<comment type="caution">
    <text evidence="1">The sequence shown here is derived from an EMBL/GenBank/DDBJ whole genome shotgun (WGS) entry which is preliminary data.</text>
</comment>
<dbReference type="Proteomes" id="UP001060085">
    <property type="component" value="Linkage Group LG03"/>
</dbReference>
<accession>A0ACC0BC54</accession>
<organism evidence="1 2">
    <name type="scientific">Catharanthus roseus</name>
    <name type="common">Madagascar periwinkle</name>
    <name type="synonym">Vinca rosea</name>
    <dbReference type="NCBI Taxonomy" id="4058"/>
    <lineage>
        <taxon>Eukaryota</taxon>
        <taxon>Viridiplantae</taxon>
        <taxon>Streptophyta</taxon>
        <taxon>Embryophyta</taxon>
        <taxon>Tracheophyta</taxon>
        <taxon>Spermatophyta</taxon>
        <taxon>Magnoliopsida</taxon>
        <taxon>eudicotyledons</taxon>
        <taxon>Gunneridae</taxon>
        <taxon>Pentapetalae</taxon>
        <taxon>asterids</taxon>
        <taxon>lamiids</taxon>
        <taxon>Gentianales</taxon>
        <taxon>Apocynaceae</taxon>
        <taxon>Rauvolfioideae</taxon>
        <taxon>Vinceae</taxon>
        <taxon>Catharanthinae</taxon>
        <taxon>Catharanthus</taxon>
    </lineage>
</organism>
<protein>
    <submittedName>
        <fullName evidence="1">Uncharacterized protein</fullName>
    </submittedName>
</protein>
<proteinExistence type="predicted"/>
<sequence>MDEGMEELVGEYWEQSKIDLDYEFDASQYYDFTTDESNSEAGEVERWFEIAGSYPPSPLVLKYLGKSTSSGTNDAKSPKSSSKQVDSQSTKNRNATEENTKAKKQSARKQSKQRSSTLMKPTASHLAKLNKASHIYSNYLCGRSHKPSTPMSERSVHSSHGFDIAATKRQKLDIGFLRKVAQLKHQNSLLHKTSKKGGRASGNVATFKTKVTVPKEPELETQQRAQNRRNNAEAREHAKPRTGTQKARPLNKQMFQDPSLVPPKKSTRQLPEFKVFHLKTMERAMQHASLNDRNSKNSVSASQCGAADLKSSKSHHGLKNKIKPRSLNSKIFPTKEDMGGTKDINDATISMESKLSKSESLSQNPPTELFNKLSLIADPEETVSQPKAHQLTKVSKENAADSFQPEFWKCVGKPNQCGNGTGIPGIANQPNMNRSLGIR</sequence>
<keyword evidence="2" id="KW-1185">Reference proteome</keyword>
<name>A0ACC0BC54_CATRO</name>
<evidence type="ECO:0000313" key="1">
    <source>
        <dbReference type="EMBL" id="KAI5670182.1"/>
    </source>
</evidence>
<reference evidence="2" key="1">
    <citation type="journal article" date="2023" name="Nat. Plants">
        <title>Single-cell RNA sequencing provides a high-resolution roadmap for understanding the multicellular compartmentation of specialized metabolism.</title>
        <authorList>
            <person name="Sun S."/>
            <person name="Shen X."/>
            <person name="Li Y."/>
            <person name="Li Y."/>
            <person name="Wang S."/>
            <person name="Li R."/>
            <person name="Zhang H."/>
            <person name="Shen G."/>
            <person name="Guo B."/>
            <person name="Wei J."/>
            <person name="Xu J."/>
            <person name="St-Pierre B."/>
            <person name="Chen S."/>
            <person name="Sun C."/>
        </authorList>
    </citation>
    <scope>NUCLEOTIDE SEQUENCE [LARGE SCALE GENOMIC DNA]</scope>
</reference>
<evidence type="ECO:0000313" key="2">
    <source>
        <dbReference type="Proteomes" id="UP001060085"/>
    </source>
</evidence>